<dbReference type="PRINTS" id="PR01179">
    <property type="entry name" value="ODADCRBXLASE"/>
</dbReference>
<dbReference type="EMBL" id="BAAANJ010000006">
    <property type="protein sequence ID" value="GAA1810394.1"/>
    <property type="molecule type" value="Genomic_DNA"/>
</dbReference>
<evidence type="ECO:0000313" key="7">
    <source>
        <dbReference type="EMBL" id="GAA1810394.1"/>
    </source>
</evidence>
<evidence type="ECO:0000259" key="6">
    <source>
        <dbReference type="Pfam" id="PF02784"/>
    </source>
</evidence>
<evidence type="ECO:0000313" key="8">
    <source>
        <dbReference type="Proteomes" id="UP001500002"/>
    </source>
</evidence>
<keyword evidence="3" id="KW-0663">Pyridoxal phosphate</keyword>
<comment type="similarity">
    <text evidence="2">Belongs to the Orn/Lys/Arg decarboxylase class-II family.</text>
</comment>
<gene>
    <name evidence="7" type="ORF">GCM10009749_18890</name>
</gene>
<evidence type="ECO:0000256" key="3">
    <source>
        <dbReference type="ARBA" id="ARBA00022898"/>
    </source>
</evidence>
<sequence length="454" mass="48567">MPRHGASATIVDMLSSDSPRTTRTGPTQMHLADVLVARPRRIASRLMHHTAPATTADRAPHRELVRRDLAEYANRIDLDGVVRRHGSPLLVLDTDRLTTQLLTLRRELPDVAIHFATGALPHAAAISAIDAFGAGFAVASRCEIDLLERAGVSIARCLHNHPMTSIADITGAYLRGIRTFVVDSTAQVAKFRELPEVAVLVRLAFPAKGDRSPSFGVRPEDAPALVDHCLHAGLRVAGFTFDVGSQTRSASPWQRAIRGSLALIRELEQRHSIRFELLDLGGGLPVEYDQPVPALAVLARSIREELAAAPAHLKIAIEPGRFVAAPAATLVTRVVGTADRPDGRWHYLDEGVHGAFSSAGAAGAHPLVFAASELTDQPTLDESAERATRRRVARGHVPVTLAGPTCDSDDVIARHMPLPSLTVGDLLVSPMMGAYTAATSCNGLTPTPFVVIPG</sequence>
<dbReference type="InterPro" id="IPR022644">
    <property type="entry name" value="De-COase2_N"/>
</dbReference>
<protein>
    <submittedName>
        <fullName evidence="7">Type III PLP-dependent enzyme</fullName>
    </submittedName>
</protein>
<dbReference type="PANTHER" id="PTHR11482:SF6">
    <property type="entry name" value="ORNITHINE DECARBOXYLASE 1-RELATED"/>
    <property type="match status" value="1"/>
</dbReference>
<dbReference type="InterPro" id="IPR009006">
    <property type="entry name" value="Ala_racemase/Decarboxylase_C"/>
</dbReference>
<organism evidence="7 8">
    <name type="scientific">Agromyces neolithicus</name>
    <dbReference type="NCBI Taxonomy" id="269420"/>
    <lineage>
        <taxon>Bacteria</taxon>
        <taxon>Bacillati</taxon>
        <taxon>Actinomycetota</taxon>
        <taxon>Actinomycetes</taxon>
        <taxon>Micrococcales</taxon>
        <taxon>Microbacteriaceae</taxon>
        <taxon>Agromyces</taxon>
    </lineage>
</organism>
<keyword evidence="4" id="KW-0456">Lyase</keyword>
<dbReference type="Gene3D" id="3.20.20.10">
    <property type="entry name" value="Alanine racemase"/>
    <property type="match status" value="1"/>
</dbReference>
<keyword evidence="8" id="KW-1185">Reference proteome</keyword>
<evidence type="ECO:0000256" key="5">
    <source>
        <dbReference type="SAM" id="MobiDB-lite"/>
    </source>
</evidence>
<evidence type="ECO:0000256" key="2">
    <source>
        <dbReference type="ARBA" id="ARBA00008872"/>
    </source>
</evidence>
<name>A0ABN2M5J3_9MICO</name>
<dbReference type="PANTHER" id="PTHR11482">
    <property type="entry name" value="ARGININE/DIAMINOPIMELATE/ORNITHINE DECARBOXYLASE"/>
    <property type="match status" value="1"/>
</dbReference>
<dbReference type="InterPro" id="IPR002433">
    <property type="entry name" value="Orn_de-COase"/>
</dbReference>
<feature type="domain" description="Orn/DAP/Arg decarboxylase 2 N-terminal" evidence="6">
    <location>
        <begin position="97"/>
        <end position="325"/>
    </location>
</feature>
<comment type="caution">
    <text evidence="7">The sequence shown here is derived from an EMBL/GenBank/DDBJ whole genome shotgun (WGS) entry which is preliminary data.</text>
</comment>
<proteinExistence type="inferred from homology"/>
<evidence type="ECO:0000256" key="1">
    <source>
        <dbReference type="ARBA" id="ARBA00001933"/>
    </source>
</evidence>
<dbReference type="InterPro" id="IPR000183">
    <property type="entry name" value="Orn/DAP/Arg_de-COase"/>
</dbReference>
<reference evidence="7 8" key="1">
    <citation type="journal article" date="2019" name="Int. J. Syst. Evol. Microbiol.">
        <title>The Global Catalogue of Microorganisms (GCM) 10K type strain sequencing project: providing services to taxonomists for standard genome sequencing and annotation.</title>
        <authorList>
            <consortium name="The Broad Institute Genomics Platform"/>
            <consortium name="The Broad Institute Genome Sequencing Center for Infectious Disease"/>
            <person name="Wu L."/>
            <person name="Ma J."/>
        </authorList>
    </citation>
    <scope>NUCLEOTIDE SEQUENCE [LARGE SCALE GENOMIC DNA]</scope>
    <source>
        <strain evidence="7 8">JCM 14322</strain>
    </source>
</reference>
<comment type="cofactor">
    <cofactor evidence="1">
        <name>pyridoxal 5'-phosphate</name>
        <dbReference type="ChEBI" id="CHEBI:597326"/>
    </cofactor>
</comment>
<dbReference type="Gene3D" id="2.40.37.10">
    <property type="entry name" value="Lyase, Ornithine Decarboxylase, Chain A, domain 1"/>
    <property type="match status" value="1"/>
</dbReference>
<accession>A0ABN2M5J3</accession>
<dbReference type="Proteomes" id="UP001500002">
    <property type="component" value="Unassembled WGS sequence"/>
</dbReference>
<dbReference type="PRINTS" id="PR01182">
    <property type="entry name" value="ORNDCRBXLASE"/>
</dbReference>
<dbReference type="SUPFAM" id="SSF51419">
    <property type="entry name" value="PLP-binding barrel"/>
    <property type="match status" value="1"/>
</dbReference>
<dbReference type="SUPFAM" id="SSF50621">
    <property type="entry name" value="Alanine racemase C-terminal domain-like"/>
    <property type="match status" value="1"/>
</dbReference>
<dbReference type="InterPro" id="IPR029066">
    <property type="entry name" value="PLP-binding_barrel"/>
</dbReference>
<evidence type="ECO:0000256" key="4">
    <source>
        <dbReference type="ARBA" id="ARBA00023239"/>
    </source>
</evidence>
<feature type="compositionally biased region" description="Polar residues" evidence="5">
    <location>
        <begin position="15"/>
        <end position="25"/>
    </location>
</feature>
<dbReference type="Pfam" id="PF02784">
    <property type="entry name" value="Orn_Arg_deC_N"/>
    <property type="match status" value="1"/>
</dbReference>
<feature type="region of interest" description="Disordered" evidence="5">
    <location>
        <begin position="1"/>
        <end position="25"/>
    </location>
</feature>